<reference evidence="1" key="1">
    <citation type="journal article" date="2023" name="PhytoFront">
        <title>Draft Genome Resources of Seven Strains of Tilletia horrida, Causal Agent of Kernel Smut of Rice.</title>
        <authorList>
            <person name="Khanal S."/>
            <person name="Antony Babu S."/>
            <person name="Zhou X.G."/>
        </authorList>
    </citation>
    <scope>NUCLEOTIDE SEQUENCE</scope>
    <source>
        <strain evidence="1">TX3</strain>
    </source>
</reference>
<organism evidence="1 2">
    <name type="scientific">Tilletia horrida</name>
    <dbReference type="NCBI Taxonomy" id="155126"/>
    <lineage>
        <taxon>Eukaryota</taxon>
        <taxon>Fungi</taxon>
        <taxon>Dikarya</taxon>
        <taxon>Basidiomycota</taxon>
        <taxon>Ustilaginomycotina</taxon>
        <taxon>Exobasidiomycetes</taxon>
        <taxon>Tilletiales</taxon>
        <taxon>Tilletiaceae</taxon>
        <taxon>Tilletia</taxon>
    </lineage>
</organism>
<gene>
    <name evidence="1" type="ORF">OC842_008046</name>
</gene>
<dbReference type="Proteomes" id="UP001176521">
    <property type="component" value="Unassembled WGS sequence"/>
</dbReference>
<evidence type="ECO:0000313" key="1">
    <source>
        <dbReference type="EMBL" id="KAK0517645.1"/>
    </source>
</evidence>
<accession>A0AAN6JG73</accession>
<name>A0AAN6JG73_9BASI</name>
<proteinExistence type="predicted"/>
<keyword evidence="2" id="KW-1185">Reference proteome</keyword>
<comment type="caution">
    <text evidence="1">The sequence shown here is derived from an EMBL/GenBank/DDBJ whole genome shotgun (WGS) entry which is preliminary data.</text>
</comment>
<feature type="non-terminal residue" evidence="1">
    <location>
        <position position="1"/>
    </location>
</feature>
<dbReference type="EMBL" id="JAPDMQ010001726">
    <property type="protein sequence ID" value="KAK0517645.1"/>
    <property type="molecule type" value="Genomic_DNA"/>
</dbReference>
<sequence length="169" mass="17407">TVVPAAPEAAAAAAVAAAAAAAATPEAPAAPIAGPTAFIVDSTAVKVIAGPEAVIGLARRPAALLPRHALLGPSLFWLAVVLAAAAYLTRALVTDVEAHVAHERANKSQPPLSPSLTLSYHVLTACILTVHEWHKDGYRQRAAKNRCSIPLDVALVGCEQIRPRQTAIT</sequence>
<evidence type="ECO:0000313" key="2">
    <source>
        <dbReference type="Proteomes" id="UP001176521"/>
    </source>
</evidence>
<protein>
    <submittedName>
        <fullName evidence="1">Uncharacterized protein</fullName>
    </submittedName>
</protein>
<dbReference type="AlphaFoldDB" id="A0AAN6JG73"/>